<feature type="chain" id="PRO_5039340005" evidence="1">
    <location>
        <begin position="20"/>
        <end position="404"/>
    </location>
</feature>
<sequence>MKKIATIIFVLLFTIPISAFVMSISKDTTVAEEKAEEYFQTAGNNKAAHTKEDGTTYNICYVDIDPYPPSGEMLYYLLQEINDMGWMNIEHFDKLPFDPQDTDAGALIDYLAQQGTGDYISFSKKYNYYIALDNPQTVKKEIEEGIKEGEIDLILCLGTSPGKLIIQEMGIEDVPVMVYYSVDPVSAGLSQKQEYSGQDNVWCHTSSQVYKNQLSFYHDAYSFQKLGMVYYDESIAARDIYGETAKALGVEIAEQKIETISGQNSEEEYYNNLKNAYKQLVEEEHIDAFLLNTDMIKDSERMDELLSVFIKADIPVFVQNGQTFVKNGALMLMAASDAVSQAPFAADAFARILSGESPGDIYQKFVPSPYVSINLDTANQIGYEVPDDIILLSEQIYGGSGERE</sequence>
<accession>A0A1G6AAR9</accession>
<dbReference type="OrthoDB" id="1680494at2"/>
<dbReference type="PANTHER" id="PTHR35271:SF1">
    <property type="entry name" value="ABC TRANSPORTER, SUBSTRATE-BINDING LIPOPROTEIN"/>
    <property type="match status" value="1"/>
</dbReference>
<dbReference type="Gene3D" id="3.40.50.2300">
    <property type="match status" value="2"/>
</dbReference>
<dbReference type="EMBL" id="FMXR01000005">
    <property type="protein sequence ID" value="SDB05400.1"/>
    <property type="molecule type" value="Genomic_DNA"/>
</dbReference>
<keyword evidence="3" id="KW-1185">Reference proteome</keyword>
<dbReference type="RefSeq" id="WP_090171607.1">
    <property type="nucleotide sequence ID" value="NZ_FMXR01000005.1"/>
</dbReference>
<proteinExistence type="predicted"/>
<dbReference type="STRING" id="1732.SAMN02910417_00350"/>
<reference evidence="2 3" key="1">
    <citation type="submission" date="2016-10" db="EMBL/GenBank/DDBJ databases">
        <authorList>
            <person name="de Groot N.N."/>
        </authorList>
    </citation>
    <scope>NUCLEOTIDE SEQUENCE [LARGE SCALE GENOMIC DNA]</scope>
    <source>
        <strain evidence="2 3">DSM 3217</strain>
    </source>
</reference>
<dbReference type="InterPro" id="IPR007487">
    <property type="entry name" value="ABC_transpt-TYRBP-like"/>
</dbReference>
<dbReference type="Proteomes" id="UP000199228">
    <property type="component" value="Unassembled WGS sequence"/>
</dbReference>
<protein>
    <submittedName>
        <fullName evidence="2">ABC-type uncharacterized transport system, substrate-binding protein</fullName>
    </submittedName>
</protein>
<feature type="signal peptide" evidence="1">
    <location>
        <begin position="1"/>
        <end position="19"/>
    </location>
</feature>
<keyword evidence="1" id="KW-0732">Signal</keyword>
<organism evidence="2 3">
    <name type="scientific">Eubacterium oxidoreducens</name>
    <dbReference type="NCBI Taxonomy" id="1732"/>
    <lineage>
        <taxon>Bacteria</taxon>
        <taxon>Bacillati</taxon>
        <taxon>Bacillota</taxon>
        <taxon>Clostridia</taxon>
        <taxon>Eubacteriales</taxon>
        <taxon>Eubacteriaceae</taxon>
        <taxon>Eubacterium</taxon>
    </lineage>
</organism>
<gene>
    <name evidence="2" type="ORF">SAMN02910417_00350</name>
</gene>
<dbReference type="Pfam" id="PF04392">
    <property type="entry name" value="ABC_sub_bind"/>
    <property type="match status" value="1"/>
</dbReference>
<evidence type="ECO:0000313" key="3">
    <source>
        <dbReference type="Proteomes" id="UP000199228"/>
    </source>
</evidence>
<name>A0A1G6AAR9_EUBOX</name>
<dbReference type="PANTHER" id="PTHR35271">
    <property type="entry name" value="ABC TRANSPORTER, SUBSTRATE-BINDING LIPOPROTEIN-RELATED"/>
    <property type="match status" value="1"/>
</dbReference>
<evidence type="ECO:0000313" key="2">
    <source>
        <dbReference type="EMBL" id="SDB05400.1"/>
    </source>
</evidence>
<evidence type="ECO:0000256" key="1">
    <source>
        <dbReference type="SAM" id="SignalP"/>
    </source>
</evidence>
<dbReference type="AlphaFoldDB" id="A0A1G6AAR9"/>